<protein>
    <submittedName>
        <fullName evidence="2">Uncharacterized protein</fullName>
    </submittedName>
</protein>
<name>A0A9X3PPF7_9ACTN</name>
<dbReference type="Proteomes" id="UP001146067">
    <property type="component" value="Unassembled WGS sequence"/>
</dbReference>
<dbReference type="RefSeq" id="WP_270112759.1">
    <property type="nucleotide sequence ID" value="NZ_JAPZVP010000026.1"/>
</dbReference>
<gene>
    <name evidence="2" type="ORF">O1R50_23840</name>
</gene>
<feature type="region of interest" description="Disordered" evidence="1">
    <location>
        <begin position="129"/>
        <end position="177"/>
    </location>
</feature>
<dbReference type="EMBL" id="JAPZVP010000026">
    <property type="protein sequence ID" value="MDA1362675.1"/>
    <property type="molecule type" value="Genomic_DNA"/>
</dbReference>
<evidence type="ECO:0000256" key="1">
    <source>
        <dbReference type="SAM" id="MobiDB-lite"/>
    </source>
</evidence>
<keyword evidence="3" id="KW-1185">Reference proteome</keyword>
<dbReference type="AlphaFoldDB" id="A0A9X3PPF7"/>
<evidence type="ECO:0000313" key="3">
    <source>
        <dbReference type="Proteomes" id="UP001146067"/>
    </source>
</evidence>
<reference evidence="2" key="1">
    <citation type="submission" date="2022-12" db="EMBL/GenBank/DDBJ databases">
        <title>Gycomyces niveus sp.nov.,a novel actinomycete isolated from soil in Shouguan.</title>
        <authorList>
            <person name="Yang X."/>
        </authorList>
    </citation>
    <scope>NUCLEOTIDE SEQUENCE</scope>
    <source>
        <strain evidence="2">NEAU-A15</strain>
    </source>
</reference>
<comment type="caution">
    <text evidence="2">The sequence shown here is derived from an EMBL/GenBank/DDBJ whole genome shotgun (WGS) entry which is preliminary data.</text>
</comment>
<sequence>MTGIDIQEFAFRVAYSSASAFWATRAQGAREPTDSIARETYVDALRELWTDQGYEITWDYTSPDGEWFELEARRDDGITLWYSVAQAVSLKIQSGCVPASDHSEIQYIPPAGGVVPGSSDDVMNRLQDEIQGYPEEPQEEAASPSDESESPTANGMVPWAREPDSAEAGPNPYADHL</sequence>
<accession>A0A9X3PPF7</accession>
<evidence type="ECO:0000313" key="2">
    <source>
        <dbReference type="EMBL" id="MDA1362675.1"/>
    </source>
</evidence>
<proteinExistence type="predicted"/>
<organism evidence="2 3">
    <name type="scientific">Glycomyces luteolus</name>
    <dbReference type="NCBI Taxonomy" id="2670330"/>
    <lineage>
        <taxon>Bacteria</taxon>
        <taxon>Bacillati</taxon>
        <taxon>Actinomycetota</taxon>
        <taxon>Actinomycetes</taxon>
        <taxon>Glycomycetales</taxon>
        <taxon>Glycomycetaceae</taxon>
        <taxon>Glycomyces</taxon>
    </lineage>
</organism>